<dbReference type="PANTHER" id="PTHR43355:SF2">
    <property type="entry name" value="FLAVIN REDUCTASE (NADPH)"/>
    <property type="match status" value="1"/>
</dbReference>
<dbReference type="Pfam" id="PF13460">
    <property type="entry name" value="NAD_binding_10"/>
    <property type="match status" value="1"/>
</dbReference>
<protein>
    <submittedName>
        <fullName evidence="3">NAD(P)-binding protein</fullName>
    </submittedName>
</protein>
<dbReference type="GO" id="GO:0016646">
    <property type="term" value="F:oxidoreductase activity, acting on the CH-NH group of donors, NAD or NADP as acceptor"/>
    <property type="evidence" value="ECO:0007669"/>
    <property type="project" value="TreeGrafter"/>
</dbReference>
<reference evidence="3" key="1">
    <citation type="journal article" date="2020" name="Stud. Mycol.">
        <title>101 Dothideomycetes genomes: a test case for predicting lifestyles and emergence of pathogens.</title>
        <authorList>
            <person name="Haridas S."/>
            <person name="Albert R."/>
            <person name="Binder M."/>
            <person name="Bloem J."/>
            <person name="Labutti K."/>
            <person name="Salamov A."/>
            <person name="Andreopoulos B."/>
            <person name="Baker S."/>
            <person name="Barry K."/>
            <person name="Bills G."/>
            <person name="Bluhm B."/>
            <person name="Cannon C."/>
            <person name="Castanera R."/>
            <person name="Culley D."/>
            <person name="Daum C."/>
            <person name="Ezra D."/>
            <person name="Gonzalez J."/>
            <person name="Henrissat B."/>
            <person name="Kuo A."/>
            <person name="Liang C."/>
            <person name="Lipzen A."/>
            <person name="Lutzoni F."/>
            <person name="Magnuson J."/>
            <person name="Mondo S."/>
            <person name="Nolan M."/>
            <person name="Ohm R."/>
            <person name="Pangilinan J."/>
            <person name="Park H.-J."/>
            <person name="Ramirez L."/>
            <person name="Alfaro M."/>
            <person name="Sun H."/>
            <person name="Tritt A."/>
            <person name="Yoshinaga Y."/>
            <person name="Zwiers L.-H."/>
            <person name="Turgeon B."/>
            <person name="Goodwin S."/>
            <person name="Spatafora J."/>
            <person name="Crous P."/>
            <person name="Grigoriev I."/>
        </authorList>
    </citation>
    <scope>NUCLEOTIDE SEQUENCE</scope>
    <source>
        <strain evidence="3">CBS 133067</strain>
    </source>
</reference>
<dbReference type="SUPFAM" id="SSF51735">
    <property type="entry name" value="NAD(P)-binding Rossmann-fold domains"/>
    <property type="match status" value="1"/>
</dbReference>
<dbReference type="PANTHER" id="PTHR43355">
    <property type="entry name" value="FLAVIN REDUCTASE (NADPH)"/>
    <property type="match status" value="1"/>
</dbReference>
<dbReference type="EMBL" id="ML978125">
    <property type="protein sequence ID" value="KAF2099880.1"/>
    <property type="molecule type" value="Genomic_DNA"/>
</dbReference>
<proteinExistence type="inferred from homology"/>
<accession>A0A9P4M7D5</accession>
<keyword evidence="4" id="KW-1185">Reference proteome</keyword>
<evidence type="ECO:0000256" key="1">
    <source>
        <dbReference type="ARBA" id="ARBA00038376"/>
    </source>
</evidence>
<comment type="caution">
    <text evidence="3">The sequence shown here is derived from an EMBL/GenBank/DDBJ whole genome shotgun (WGS) entry which is preliminary data.</text>
</comment>
<dbReference type="InterPro" id="IPR036291">
    <property type="entry name" value="NAD(P)-bd_dom_sf"/>
</dbReference>
<evidence type="ECO:0000313" key="4">
    <source>
        <dbReference type="Proteomes" id="UP000799772"/>
    </source>
</evidence>
<evidence type="ECO:0000259" key="2">
    <source>
        <dbReference type="Pfam" id="PF13460"/>
    </source>
</evidence>
<evidence type="ECO:0000313" key="3">
    <source>
        <dbReference type="EMBL" id="KAF2099880.1"/>
    </source>
</evidence>
<dbReference type="AlphaFoldDB" id="A0A9P4M7D5"/>
<dbReference type="Gene3D" id="3.40.50.720">
    <property type="entry name" value="NAD(P)-binding Rossmann-like Domain"/>
    <property type="match status" value="1"/>
</dbReference>
<dbReference type="OrthoDB" id="10250730at2759"/>
<gene>
    <name evidence="3" type="ORF">NA57DRAFT_65740</name>
</gene>
<feature type="domain" description="NAD(P)-binding" evidence="2">
    <location>
        <begin position="12"/>
        <end position="142"/>
    </location>
</feature>
<dbReference type="InterPro" id="IPR051606">
    <property type="entry name" value="Polyketide_Oxido-like"/>
</dbReference>
<comment type="similarity">
    <text evidence="1">Belongs to the avfA family.</text>
</comment>
<dbReference type="Proteomes" id="UP000799772">
    <property type="component" value="Unassembled WGS sequence"/>
</dbReference>
<sequence>MVTKPLTIGVLGPTGFGGSYLCVELLQRGHHVVGISRSPEKLGKHDNYSSKSVDLNATPVEDLVGVFHGLDVLINEYGPHTAGVEALQYKPFLELTRKIIIATKAAKVGHFIMIGGTGSLEMPDRPLRTASEDMRFWLAYRRAIADSEAHTVYMEERLGSIGASLRAFRNARIAEREGRGTEQTRQLIRDYEDAVLNGDPASDFITGARTSFMFFNGNTSFRWSFVSPSARYRPGKRTGTYEVIVDTLPLEPKKAGAARGEYEEFNDRLQGISVADLAIAISDEAEEQTKVGVHWTAVADMSDDQPRPSYITL</sequence>
<organism evidence="3 4">
    <name type="scientific">Rhizodiscina lignyota</name>
    <dbReference type="NCBI Taxonomy" id="1504668"/>
    <lineage>
        <taxon>Eukaryota</taxon>
        <taxon>Fungi</taxon>
        <taxon>Dikarya</taxon>
        <taxon>Ascomycota</taxon>
        <taxon>Pezizomycotina</taxon>
        <taxon>Dothideomycetes</taxon>
        <taxon>Pleosporomycetidae</taxon>
        <taxon>Aulographales</taxon>
        <taxon>Rhizodiscinaceae</taxon>
        <taxon>Rhizodiscina</taxon>
    </lineage>
</organism>
<name>A0A9P4M7D5_9PEZI</name>
<dbReference type="InterPro" id="IPR016040">
    <property type="entry name" value="NAD(P)-bd_dom"/>
</dbReference>